<reference evidence="2" key="1">
    <citation type="submission" date="2013-08" db="EMBL/GenBank/DDBJ databases">
        <authorList>
            <person name="Mendez C."/>
            <person name="Richter M."/>
            <person name="Ferrer M."/>
            <person name="Sanchez J."/>
        </authorList>
    </citation>
    <scope>NUCLEOTIDE SEQUENCE</scope>
</reference>
<comment type="caution">
    <text evidence="2">The sequence shown here is derived from an EMBL/GenBank/DDBJ whole genome shotgun (WGS) entry which is preliminary data.</text>
</comment>
<name>T1B3W0_9ZZZZ</name>
<organism evidence="2">
    <name type="scientific">mine drainage metagenome</name>
    <dbReference type="NCBI Taxonomy" id="410659"/>
    <lineage>
        <taxon>unclassified sequences</taxon>
        <taxon>metagenomes</taxon>
        <taxon>ecological metagenomes</taxon>
    </lineage>
</organism>
<evidence type="ECO:0000259" key="1">
    <source>
        <dbReference type="Pfam" id="PF26109"/>
    </source>
</evidence>
<gene>
    <name evidence="2" type="ORF">B1A_08794</name>
</gene>
<dbReference type="InterPro" id="IPR059019">
    <property type="entry name" value="WHD_CapW"/>
</dbReference>
<dbReference type="AlphaFoldDB" id="T1B3W0"/>
<proteinExistence type="predicted"/>
<protein>
    <submittedName>
        <fullName evidence="2">Transcriptional regulator</fullName>
    </submittedName>
</protein>
<feature type="domain" description="DNA-binding transcriptional repressor CapW winged helix-turn-helix" evidence="1">
    <location>
        <begin position="23"/>
        <end position="100"/>
    </location>
</feature>
<accession>T1B3W0</accession>
<reference evidence="2" key="2">
    <citation type="journal article" date="2014" name="ISME J.">
        <title>Microbial stratification in low pH oxic and suboxic macroscopic growths along an acid mine drainage.</title>
        <authorList>
            <person name="Mendez-Garcia C."/>
            <person name="Mesa V."/>
            <person name="Sprenger R.R."/>
            <person name="Richter M."/>
            <person name="Diez M.S."/>
            <person name="Solano J."/>
            <person name="Bargiela R."/>
            <person name="Golyshina O.V."/>
            <person name="Manteca A."/>
            <person name="Ramos J.L."/>
            <person name="Gallego J.R."/>
            <person name="Llorente I."/>
            <person name="Martins Dos Santos V.A."/>
            <person name="Jensen O.N."/>
            <person name="Pelaez A.I."/>
            <person name="Sanchez J."/>
            <person name="Ferrer M."/>
        </authorList>
    </citation>
    <scope>NUCLEOTIDE SEQUENCE</scope>
</reference>
<dbReference type="EMBL" id="AUZX01006260">
    <property type="protein sequence ID" value="EQD64572.1"/>
    <property type="molecule type" value="Genomic_DNA"/>
</dbReference>
<sequence>MPMQEQSASDADAVVPKRMTWGLERRLQFIDFRLRWEGRINRTDLTDHFGLSTPQVSLDIAKYIELAPTNLTYDRSSKTYVATQHFRALYQRSSARRYLAEL</sequence>
<feature type="non-terminal residue" evidence="2">
    <location>
        <position position="102"/>
    </location>
</feature>
<dbReference type="Pfam" id="PF26109">
    <property type="entry name" value="WHD_BrxR"/>
    <property type="match status" value="1"/>
</dbReference>
<evidence type="ECO:0000313" key="2">
    <source>
        <dbReference type="EMBL" id="EQD64572.1"/>
    </source>
</evidence>